<reference evidence="3 4" key="1">
    <citation type="submission" date="2020-04" db="EMBL/GenBank/DDBJ databases">
        <authorList>
            <person name="Klaysubun C."/>
            <person name="Duangmal K."/>
            <person name="Lipun K."/>
        </authorList>
    </citation>
    <scope>NUCLEOTIDE SEQUENCE [LARGE SCALE GENOMIC DNA]</scope>
    <source>
        <strain evidence="3 4">DSM 45300</strain>
    </source>
</reference>
<gene>
    <name evidence="3" type="ORF">HF519_13550</name>
</gene>
<dbReference type="PANTHER" id="PTHR46268">
    <property type="entry name" value="STRESS RESPONSE PROTEIN NHAX"/>
    <property type="match status" value="1"/>
</dbReference>
<dbReference type="SUPFAM" id="SSF52402">
    <property type="entry name" value="Adenine nucleotide alpha hydrolases-like"/>
    <property type="match status" value="1"/>
</dbReference>
<evidence type="ECO:0000259" key="2">
    <source>
        <dbReference type="Pfam" id="PF00582"/>
    </source>
</evidence>
<dbReference type="Proteomes" id="UP000586918">
    <property type="component" value="Unassembled WGS sequence"/>
</dbReference>
<dbReference type="Pfam" id="PF00582">
    <property type="entry name" value="Usp"/>
    <property type="match status" value="1"/>
</dbReference>
<accession>A0A848DJ64</accession>
<dbReference type="PANTHER" id="PTHR46268:SF15">
    <property type="entry name" value="UNIVERSAL STRESS PROTEIN HP_0031"/>
    <property type="match status" value="1"/>
</dbReference>
<protein>
    <submittedName>
        <fullName evidence="3">Universal stress protein</fullName>
    </submittedName>
</protein>
<evidence type="ECO:0000313" key="3">
    <source>
        <dbReference type="EMBL" id="NMH92576.1"/>
    </source>
</evidence>
<dbReference type="InterPro" id="IPR014729">
    <property type="entry name" value="Rossmann-like_a/b/a_fold"/>
</dbReference>
<organism evidence="3 4">
    <name type="scientific">Pseudonocardia bannensis</name>
    <dbReference type="NCBI Taxonomy" id="630973"/>
    <lineage>
        <taxon>Bacteria</taxon>
        <taxon>Bacillati</taxon>
        <taxon>Actinomycetota</taxon>
        <taxon>Actinomycetes</taxon>
        <taxon>Pseudonocardiales</taxon>
        <taxon>Pseudonocardiaceae</taxon>
        <taxon>Pseudonocardia</taxon>
    </lineage>
</organism>
<dbReference type="Gene3D" id="3.40.50.620">
    <property type="entry name" value="HUPs"/>
    <property type="match status" value="1"/>
</dbReference>
<dbReference type="EMBL" id="JAAXKZ010000042">
    <property type="protein sequence ID" value="NMH92576.1"/>
    <property type="molecule type" value="Genomic_DNA"/>
</dbReference>
<dbReference type="RefSeq" id="WP_169413287.1">
    <property type="nucleotide sequence ID" value="NZ_JAAXKZ010000042.1"/>
</dbReference>
<feature type="domain" description="UspA" evidence="2">
    <location>
        <begin position="5"/>
        <end position="156"/>
    </location>
</feature>
<proteinExistence type="inferred from homology"/>
<dbReference type="CDD" id="cd00293">
    <property type="entry name" value="USP-like"/>
    <property type="match status" value="1"/>
</dbReference>
<sequence>MRSGPVLIGFDGTPAAERALREAGELLAPRHALVVVVMEIGRVFAATVGPLMTASIPVTETEIRTAMEYEKEALQAARRLAEKGAAMAQEAGFDAQGLVVADDASVPATLLRLAEERDAPVLVLGAHRHSALSELLMGSTARELLKRADRPVLVVREGEVKTD</sequence>
<keyword evidence="4" id="KW-1185">Reference proteome</keyword>
<comment type="caution">
    <text evidence="3">The sequence shown here is derived from an EMBL/GenBank/DDBJ whole genome shotgun (WGS) entry which is preliminary data.</text>
</comment>
<dbReference type="AlphaFoldDB" id="A0A848DJ64"/>
<evidence type="ECO:0000313" key="4">
    <source>
        <dbReference type="Proteomes" id="UP000586918"/>
    </source>
</evidence>
<dbReference type="PRINTS" id="PR01438">
    <property type="entry name" value="UNVRSLSTRESS"/>
</dbReference>
<dbReference type="InterPro" id="IPR006016">
    <property type="entry name" value="UspA"/>
</dbReference>
<dbReference type="InterPro" id="IPR006015">
    <property type="entry name" value="Universal_stress_UspA"/>
</dbReference>
<name>A0A848DJ64_9PSEU</name>
<comment type="similarity">
    <text evidence="1">Belongs to the universal stress protein A family.</text>
</comment>
<evidence type="ECO:0000256" key="1">
    <source>
        <dbReference type="ARBA" id="ARBA00008791"/>
    </source>
</evidence>